<evidence type="ECO:0000256" key="3">
    <source>
        <dbReference type="ARBA" id="ARBA00022741"/>
    </source>
</evidence>
<dbReference type="FunFam" id="3.40.50.300:FF:000901">
    <property type="entry name" value="Chromosome partition protein Smc"/>
    <property type="match status" value="1"/>
</dbReference>
<evidence type="ECO:0000256" key="2">
    <source>
        <dbReference type="ARBA" id="ARBA00022490"/>
    </source>
</evidence>
<dbReference type="InterPro" id="IPR003395">
    <property type="entry name" value="RecF/RecN/SMC_N"/>
</dbReference>
<dbReference type="Proteomes" id="UP000276232">
    <property type="component" value="Unassembled WGS sequence"/>
</dbReference>
<dbReference type="Gene3D" id="3.30.70.1620">
    <property type="match status" value="1"/>
</dbReference>
<feature type="region of interest" description="Disordered" evidence="8">
    <location>
        <begin position="988"/>
        <end position="1030"/>
    </location>
</feature>
<dbReference type="AlphaFoldDB" id="A0A3N1HMP3"/>
<dbReference type="Pfam" id="PF06470">
    <property type="entry name" value="SMC_hinge"/>
    <property type="match status" value="1"/>
</dbReference>
<dbReference type="FunFam" id="3.40.50.300:FF:000984">
    <property type="entry name" value="Chromosome partition protein Smc"/>
    <property type="match status" value="1"/>
</dbReference>
<dbReference type="GO" id="GO:0007059">
    <property type="term" value="P:chromosome segregation"/>
    <property type="evidence" value="ECO:0007669"/>
    <property type="project" value="UniProtKB-UniRule"/>
</dbReference>
<organism evidence="10 11">
    <name type="scientific">Pseudokineococcus lusitanus</name>
    <dbReference type="NCBI Taxonomy" id="763993"/>
    <lineage>
        <taxon>Bacteria</taxon>
        <taxon>Bacillati</taxon>
        <taxon>Actinomycetota</taxon>
        <taxon>Actinomycetes</taxon>
        <taxon>Kineosporiales</taxon>
        <taxon>Kineosporiaceae</taxon>
        <taxon>Pseudokineococcus</taxon>
    </lineage>
</organism>
<dbReference type="GO" id="GO:0005737">
    <property type="term" value="C:cytoplasm"/>
    <property type="evidence" value="ECO:0007669"/>
    <property type="project" value="UniProtKB-SubCell"/>
</dbReference>
<evidence type="ECO:0000256" key="8">
    <source>
        <dbReference type="SAM" id="MobiDB-lite"/>
    </source>
</evidence>
<dbReference type="GO" id="GO:0006260">
    <property type="term" value="P:DNA replication"/>
    <property type="evidence" value="ECO:0007669"/>
    <property type="project" value="UniProtKB-UniRule"/>
</dbReference>
<dbReference type="SUPFAM" id="SSF52540">
    <property type="entry name" value="P-loop containing nucleoside triphosphate hydrolases"/>
    <property type="match status" value="1"/>
</dbReference>
<comment type="function">
    <text evidence="7">Required for chromosome condensation and partitioning.</text>
</comment>
<evidence type="ECO:0000256" key="1">
    <source>
        <dbReference type="ARBA" id="ARBA00004496"/>
    </source>
</evidence>
<dbReference type="RefSeq" id="WP_123379461.1">
    <property type="nucleotide sequence ID" value="NZ_RJKN01000003.1"/>
</dbReference>
<dbReference type="OrthoDB" id="9808768at2"/>
<dbReference type="Gene3D" id="1.10.287.1490">
    <property type="match status" value="1"/>
</dbReference>
<dbReference type="PIRSF" id="PIRSF005719">
    <property type="entry name" value="SMC"/>
    <property type="match status" value="1"/>
</dbReference>
<keyword evidence="5 7" id="KW-0175">Coiled coil</keyword>
<feature type="compositionally biased region" description="Basic and acidic residues" evidence="8">
    <location>
        <begin position="846"/>
        <end position="867"/>
    </location>
</feature>
<dbReference type="SMART" id="SM00968">
    <property type="entry name" value="SMC_hinge"/>
    <property type="match status" value="1"/>
</dbReference>
<dbReference type="InterPro" id="IPR011890">
    <property type="entry name" value="SMC_prok"/>
</dbReference>
<dbReference type="GO" id="GO:0005524">
    <property type="term" value="F:ATP binding"/>
    <property type="evidence" value="ECO:0007669"/>
    <property type="project" value="UniProtKB-UniRule"/>
</dbReference>
<keyword evidence="3 7" id="KW-0547">Nucleotide-binding</keyword>
<evidence type="ECO:0000259" key="9">
    <source>
        <dbReference type="SMART" id="SM00968"/>
    </source>
</evidence>
<dbReference type="NCBIfam" id="TIGR02168">
    <property type="entry name" value="SMC_prok_B"/>
    <property type="match status" value="1"/>
</dbReference>
<feature type="region of interest" description="Disordered" evidence="8">
    <location>
        <begin position="834"/>
        <end position="867"/>
    </location>
</feature>
<evidence type="ECO:0000256" key="7">
    <source>
        <dbReference type="HAMAP-Rule" id="MF_01894"/>
    </source>
</evidence>
<keyword evidence="11" id="KW-1185">Reference proteome</keyword>
<keyword evidence="2 7" id="KW-0963">Cytoplasm</keyword>
<feature type="coiled-coil region" evidence="7">
    <location>
        <begin position="173"/>
        <end position="207"/>
    </location>
</feature>
<dbReference type="Pfam" id="PF02463">
    <property type="entry name" value="SMC_N"/>
    <property type="match status" value="1"/>
</dbReference>
<dbReference type="InterPro" id="IPR027417">
    <property type="entry name" value="P-loop_NTPase"/>
</dbReference>
<comment type="caution">
    <text evidence="10">The sequence shown here is derived from an EMBL/GenBank/DDBJ whole genome shotgun (WGS) entry which is preliminary data.</text>
</comment>
<gene>
    <name evidence="7" type="primary">smc</name>
    <name evidence="10" type="ORF">EDC03_1354</name>
</gene>
<feature type="compositionally biased region" description="Basic and acidic residues" evidence="8">
    <location>
        <begin position="425"/>
        <end position="440"/>
    </location>
</feature>
<dbReference type="GO" id="GO:0030261">
    <property type="term" value="P:chromosome condensation"/>
    <property type="evidence" value="ECO:0007669"/>
    <property type="project" value="InterPro"/>
</dbReference>
<feature type="coiled-coil region" evidence="7">
    <location>
        <begin position="339"/>
        <end position="387"/>
    </location>
</feature>
<dbReference type="InterPro" id="IPR010935">
    <property type="entry name" value="SMC_hinge"/>
</dbReference>
<dbReference type="EMBL" id="RJKN01000003">
    <property type="protein sequence ID" value="ROP43760.1"/>
    <property type="molecule type" value="Genomic_DNA"/>
</dbReference>
<feature type="region of interest" description="Disordered" evidence="8">
    <location>
        <begin position="425"/>
        <end position="456"/>
    </location>
</feature>
<dbReference type="InParanoid" id="A0A3N1HMP3"/>
<evidence type="ECO:0000256" key="6">
    <source>
        <dbReference type="ARBA" id="ARBA00023125"/>
    </source>
</evidence>
<evidence type="ECO:0000256" key="5">
    <source>
        <dbReference type="ARBA" id="ARBA00023054"/>
    </source>
</evidence>
<dbReference type="PANTHER" id="PTHR43977">
    <property type="entry name" value="STRUCTURAL MAINTENANCE OF CHROMOSOMES PROTEIN 3"/>
    <property type="match status" value="1"/>
</dbReference>
<feature type="region of interest" description="Disordered" evidence="8">
    <location>
        <begin position="784"/>
        <end position="819"/>
    </location>
</feature>
<name>A0A3N1HMP3_9ACTN</name>
<feature type="coiled-coil region" evidence="7">
    <location>
        <begin position="915"/>
        <end position="956"/>
    </location>
</feature>
<dbReference type="FunCoup" id="A0A3N1HMP3">
    <property type="interactions" value="228"/>
</dbReference>
<dbReference type="HAMAP" id="MF_01894">
    <property type="entry name" value="Smc_prok"/>
    <property type="match status" value="1"/>
</dbReference>
<evidence type="ECO:0000256" key="4">
    <source>
        <dbReference type="ARBA" id="ARBA00022840"/>
    </source>
</evidence>
<dbReference type="GO" id="GO:0016887">
    <property type="term" value="F:ATP hydrolysis activity"/>
    <property type="evidence" value="ECO:0007669"/>
    <property type="project" value="InterPro"/>
</dbReference>
<protein>
    <recommendedName>
        <fullName evidence="7">Chromosome partition protein Smc</fullName>
    </recommendedName>
</protein>
<dbReference type="GO" id="GO:0005694">
    <property type="term" value="C:chromosome"/>
    <property type="evidence" value="ECO:0007669"/>
    <property type="project" value="InterPro"/>
</dbReference>
<accession>A0A3N1HMP3</accession>
<keyword evidence="6 7" id="KW-0238">DNA-binding</keyword>
<evidence type="ECO:0000313" key="11">
    <source>
        <dbReference type="Proteomes" id="UP000276232"/>
    </source>
</evidence>
<dbReference type="GO" id="GO:0007062">
    <property type="term" value="P:sister chromatid cohesion"/>
    <property type="evidence" value="ECO:0007669"/>
    <property type="project" value="InterPro"/>
</dbReference>
<dbReference type="InterPro" id="IPR036277">
    <property type="entry name" value="SMC_hinge_sf"/>
</dbReference>
<reference evidence="10 11" key="1">
    <citation type="journal article" date="2015" name="Stand. Genomic Sci.">
        <title>Genomic Encyclopedia of Bacterial and Archaeal Type Strains, Phase III: the genomes of soil and plant-associated and newly described type strains.</title>
        <authorList>
            <person name="Whitman W.B."/>
            <person name="Woyke T."/>
            <person name="Klenk H.P."/>
            <person name="Zhou Y."/>
            <person name="Lilburn T.G."/>
            <person name="Beck B.J."/>
            <person name="De Vos P."/>
            <person name="Vandamme P."/>
            <person name="Eisen J.A."/>
            <person name="Garrity G."/>
            <person name="Hugenholtz P."/>
            <person name="Kyrpides N.C."/>
        </authorList>
    </citation>
    <scope>NUCLEOTIDE SEQUENCE [LARGE SCALE GENOMIC DNA]</scope>
    <source>
        <strain evidence="10 11">CECT 7306</strain>
    </source>
</reference>
<comment type="subcellular location">
    <subcellularLocation>
        <location evidence="1 7">Cytoplasm</location>
    </subcellularLocation>
</comment>
<keyword evidence="4 7" id="KW-0067">ATP-binding</keyword>
<feature type="domain" description="SMC hinge" evidence="9">
    <location>
        <begin position="517"/>
        <end position="638"/>
    </location>
</feature>
<evidence type="ECO:0000313" key="10">
    <source>
        <dbReference type="EMBL" id="ROP43760.1"/>
    </source>
</evidence>
<dbReference type="SUPFAM" id="SSF75553">
    <property type="entry name" value="Smc hinge domain"/>
    <property type="match status" value="1"/>
</dbReference>
<comment type="domain">
    <text evidence="7">Contains large globular domains required for ATP hydrolysis at each terminus and a third globular domain forming a flexible hinge near the middle of the molecule. These domains are separated by coiled-coil structures.</text>
</comment>
<dbReference type="GO" id="GO:0003677">
    <property type="term" value="F:DNA binding"/>
    <property type="evidence" value="ECO:0007669"/>
    <property type="project" value="UniProtKB-UniRule"/>
</dbReference>
<feature type="binding site" evidence="7">
    <location>
        <begin position="32"/>
        <end position="39"/>
    </location>
    <ligand>
        <name>ATP</name>
        <dbReference type="ChEBI" id="CHEBI:30616"/>
    </ligand>
</feature>
<comment type="similarity">
    <text evidence="7">Belongs to the SMC family.</text>
</comment>
<dbReference type="Gene3D" id="3.40.50.300">
    <property type="entry name" value="P-loop containing nucleotide triphosphate hydrolases"/>
    <property type="match status" value="2"/>
</dbReference>
<dbReference type="Gene3D" id="1.20.1060.20">
    <property type="match status" value="1"/>
</dbReference>
<proteinExistence type="inferred from homology"/>
<sequence>MHLKTLVMKGFKSFASTTTLRLEPGITCVVGPNGSGKSNVVDALAWVMGEQGAKTLRGGSMQDVIFAGTAGKDGAPGRPPLGRAEVQLTIDNTDGALPLDYTEVTISRTMFRSGGSEYAVNGTPARLLDVQELLSDSGIGREMHVIVGQGQLDAVLQATPEDRRGFVEEAAGVLKHRRRKEKALRKIDAMQANLARLQDLTAEVRRQLGPLGRQAQAARTARTVQLEARDARARLLADDLAQVRAVLDSGAVDDTALRERRAQVEAALAAARQELAEVEAADAAAAPALAAAEEVLPRLQSVREQLRGTADLAAERRRLLGAPAEAPSGPDPAELGAQVERLRAQAAGLDAEVADARAALRAAEAERAGAEEALLAAERRVADLARAAADRREELARLAGSVAARRSRRDAGLAEVGRLQHSLDGARARGRDAEREHAHLETQVADVEEGEEGLDDAHEQAAEALAAVDAALEEAREDERSAERDRSSAAARVEALELGLARKDGSGALLEAGGRLPGVLGPVTELLAVRPGHEAAVAAALRGAAEGVAVESLGVAVDALRLLREDDAGTASLLVAGEEVDGARSPAVAAALAAGTEGTAPVAALDVVTAQPSVRAAVAVLLADVVVVDGLGAARAVLARTADDPAARDLVVVTADGDRLSRTGARGGSSDGAGLLQVQAAADEARAALEDAVARGERARFARQAAAGRREEAADAVAATLERLHESDARLAAVAERLGALGAAARSATAEAERLERSLAAAREGVDRDETQLAELTARHAEAEAAVASGAGGEDDGDEGATAEAAQARREELAAAARAARAAETEARLALRTGEERARGVAGRVEAAERTRRREEEARRRTAEREQVRRRDAAVAAAVEEVARAALERCATALAVATDARAAARAAREERAATSADARRRREELAAELAQLTDEVHRDEVARAQQRLRLEQLEERSLAELGTDATTLVDEMGPHVPVPVVVPDTAPPARAVTDGGEAADGEPPATTDGTDEADEPPVETRPYVRAEQEDRLRKAERALARLGRVNPLALEEFAALEERHAFLVEQLDDLTRSRQDLLAIVAEVDARVQRVFAEAYADVAAAFEHVFSRLFPGGEGRLVLTDPDDMLTTGIDVEARPAGKRVKRLQLLSGGERSLAAVAFLVAIFTARPSPFYVLDEVEAALDDTNLGRLLGVLEELRASSQLLVITHQKRTMEVADALYGVTMRGDGVTTVVSQRLREVAPA</sequence>
<dbReference type="InterPro" id="IPR024704">
    <property type="entry name" value="SMC"/>
</dbReference>
<comment type="subunit">
    <text evidence="7">Homodimer.</text>
</comment>